<organism evidence="7 8">
    <name type="scientific">Pyrocoelia pectoralis</name>
    <dbReference type="NCBI Taxonomy" id="417401"/>
    <lineage>
        <taxon>Eukaryota</taxon>
        <taxon>Metazoa</taxon>
        <taxon>Ecdysozoa</taxon>
        <taxon>Arthropoda</taxon>
        <taxon>Hexapoda</taxon>
        <taxon>Insecta</taxon>
        <taxon>Pterygota</taxon>
        <taxon>Neoptera</taxon>
        <taxon>Endopterygota</taxon>
        <taxon>Coleoptera</taxon>
        <taxon>Polyphaga</taxon>
        <taxon>Elateriformia</taxon>
        <taxon>Elateroidea</taxon>
        <taxon>Lampyridae</taxon>
        <taxon>Lampyrinae</taxon>
        <taxon>Pyrocoelia</taxon>
    </lineage>
</organism>
<dbReference type="PANTHER" id="PTHR10196">
    <property type="entry name" value="SUGAR KINASE"/>
    <property type="match status" value="1"/>
</dbReference>
<dbReference type="GO" id="GO:0005997">
    <property type="term" value="P:xylulose metabolic process"/>
    <property type="evidence" value="ECO:0007669"/>
    <property type="project" value="UniProtKB-UniRule"/>
</dbReference>
<dbReference type="CDD" id="cd07776">
    <property type="entry name" value="ASKHA_NBD_FGGY_SpXK-like"/>
    <property type="match status" value="1"/>
</dbReference>
<comment type="similarity">
    <text evidence="1 4">Belongs to the FGGY kinase family.</text>
</comment>
<evidence type="ECO:0000313" key="8">
    <source>
        <dbReference type="Proteomes" id="UP001329430"/>
    </source>
</evidence>
<comment type="function">
    <text evidence="4">Phosphorylates D-xylulose to produce D-xylulose 5-phosphate, a molecule that may play an important role in the regulation of glucose metabolism and lipogenesis.</text>
</comment>
<dbReference type="InterPro" id="IPR018485">
    <property type="entry name" value="FGGY_C"/>
</dbReference>
<keyword evidence="4" id="KW-0067">ATP-binding</keyword>
<dbReference type="Proteomes" id="UP001329430">
    <property type="component" value="Chromosome 1"/>
</dbReference>
<evidence type="ECO:0000256" key="1">
    <source>
        <dbReference type="ARBA" id="ARBA00009156"/>
    </source>
</evidence>
<keyword evidence="8" id="KW-1185">Reference proteome</keyword>
<keyword evidence="2 4" id="KW-0808">Transferase</keyword>
<dbReference type="FunFam" id="3.30.420.40:FF:000118">
    <property type="entry name" value="Xylulose kinase 2"/>
    <property type="match status" value="1"/>
</dbReference>
<keyword evidence="4" id="KW-0119">Carbohydrate metabolism</keyword>
<evidence type="ECO:0000313" key="7">
    <source>
        <dbReference type="EMBL" id="KAK5650903.1"/>
    </source>
</evidence>
<feature type="domain" description="Carbohydrate kinase FGGY N-terminal" evidence="5">
    <location>
        <begin position="137"/>
        <end position="288"/>
    </location>
</feature>
<dbReference type="EC" id="2.7.1.17" evidence="4"/>
<dbReference type="GO" id="GO:0005524">
    <property type="term" value="F:ATP binding"/>
    <property type="evidence" value="ECO:0007669"/>
    <property type="project" value="UniProtKB-KW"/>
</dbReference>
<name>A0AAN7ZXZ5_9COLE</name>
<dbReference type="InterPro" id="IPR042024">
    <property type="entry name" value="D-XK_euk"/>
</dbReference>
<comment type="caution">
    <text evidence="7">The sequence shown here is derived from an EMBL/GenBank/DDBJ whole genome shotgun (WGS) entry which is preliminary data.</text>
</comment>
<dbReference type="EMBL" id="JAVRBK010000001">
    <property type="protein sequence ID" value="KAK5650903.1"/>
    <property type="molecule type" value="Genomic_DNA"/>
</dbReference>
<dbReference type="GO" id="GO:0004856">
    <property type="term" value="F:D-xylulokinase activity"/>
    <property type="evidence" value="ECO:0007669"/>
    <property type="project" value="UniProtKB-UniRule"/>
</dbReference>
<dbReference type="PIRSF" id="PIRSF000538">
    <property type="entry name" value="GlpK"/>
    <property type="match status" value="1"/>
</dbReference>
<dbReference type="InterPro" id="IPR000577">
    <property type="entry name" value="Carb_kinase_FGGY"/>
</dbReference>
<protein>
    <recommendedName>
        <fullName evidence="4">Xylulose kinase</fullName>
        <ecNumber evidence="4">2.7.1.17</ecNumber>
    </recommendedName>
</protein>
<comment type="catalytic activity">
    <reaction evidence="4">
        <text>D-xylulose + ATP = D-xylulose 5-phosphate + ADP + H(+)</text>
        <dbReference type="Rhea" id="RHEA:10964"/>
        <dbReference type="ChEBI" id="CHEBI:15378"/>
        <dbReference type="ChEBI" id="CHEBI:17140"/>
        <dbReference type="ChEBI" id="CHEBI:30616"/>
        <dbReference type="ChEBI" id="CHEBI:57737"/>
        <dbReference type="ChEBI" id="CHEBI:456216"/>
        <dbReference type="EC" id="2.7.1.17"/>
    </reaction>
</comment>
<evidence type="ECO:0000256" key="3">
    <source>
        <dbReference type="ARBA" id="ARBA00022777"/>
    </source>
</evidence>
<accession>A0AAN7ZXZ5</accession>
<evidence type="ECO:0000259" key="5">
    <source>
        <dbReference type="Pfam" id="PF00370"/>
    </source>
</evidence>
<dbReference type="GO" id="GO:0005829">
    <property type="term" value="C:cytosol"/>
    <property type="evidence" value="ECO:0007669"/>
    <property type="project" value="TreeGrafter"/>
</dbReference>
<dbReference type="AlphaFoldDB" id="A0AAN7ZXZ5"/>
<dbReference type="GO" id="GO:0042732">
    <property type="term" value="P:D-xylose metabolic process"/>
    <property type="evidence" value="ECO:0007669"/>
    <property type="project" value="UniProtKB-UniRule"/>
</dbReference>
<dbReference type="InterPro" id="IPR018484">
    <property type="entry name" value="FGGY_N"/>
</dbReference>
<keyword evidence="4" id="KW-0859">Xylose metabolism</keyword>
<keyword evidence="3 4" id="KW-0418">Kinase</keyword>
<proteinExistence type="inferred from homology"/>
<dbReference type="SUPFAM" id="SSF53067">
    <property type="entry name" value="Actin-like ATPase domain"/>
    <property type="match status" value="2"/>
</dbReference>
<feature type="domain" description="Carbohydrate kinase FGGY C-terminal" evidence="6">
    <location>
        <begin position="296"/>
        <end position="479"/>
    </location>
</feature>
<evidence type="ECO:0000256" key="4">
    <source>
        <dbReference type="RuleBase" id="RU367058"/>
    </source>
</evidence>
<sequence>MMASKSESMYLGLDLSTQQLKAVVLDDKFQILHKTAVHFDNDLPEFRTHGGIIQDKNNPGLVTAPTIMWVKAMDMLMDRLTVCGVDYSKIAAISGAAQQHGSVYWNHGAEKVLKNLDSSQFLHQQLATSFSVSHSPTWMDSSTTAECKALENAVGGPLKLAEITGSRGYERFTGPQIAKIAKTKPDAYKATERISLISSFLCSLFLGKIAPIDIVEGSGTNLMDIKSKTWNDELLYVCGPNLKSKLGDTVPSNTKLGKISPYFVERWDFNPECEIIAFTGDNASSLIGLRLNPGWLAVSLGTSDTVFLWLQEPHVVLDGHIFCNPIDKDAYLGLLCFKNASLSRERIRNNCTEGSWEIFNMLLDSTPRGNFGNIGLYYDTQEIIPFLSGDYRFNKAGDRIVKFTSLEVEVRALIEGQFMAKRAYAEDFGFNFGNDTKILATGGASSNKSILQVMADVFNAPVYTLNVSDSVTIGSAYHAKNSLLGTERSFQEITTCPPEPELLCSPYKDAVEIYEPMLKRYRKIIENLVKPS</sequence>
<evidence type="ECO:0000256" key="2">
    <source>
        <dbReference type="ARBA" id="ARBA00022679"/>
    </source>
</evidence>
<evidence type="ECO:0000259" key="6">
    <source>
        <dbReference type="Pfam" id="PF02782"/>
    </source>
</evidence>
<dbReference type="Pfam" id="PF00370">
    <property type="entry name" value="FGGY_N"/>
    <property type="match status" value="1"/>
</dbReference>
<dbReference type="Pfam" id="PF02782">
    <property type="entry name" value="FGGY_C"/>
    <property type="match status" value="1"/>
</dbReference>
<reference evidence="7 8" key="1">
    <citation type="journal article" date="2024" name="Insects">
        <title>An Improved Chromosome-Level Genome Assembly of the Firefly Pyrocoelia pectoralis.</title>
        <authorList>
            <person name="Fu X."/>
            <person name="Meyer-Rochow V.B."/>
            <person name="Ballantyne L."/>
            <person name="Zhu X."/>
        </authorList>
    </citation>
    <scope>NUCLEOTIDE SEQUENCE [LARGE SCALE GENOMIC DNA]</scope>
    <source>
        <strain evidence="7">XCY_ONT2</strain>
    </source>
</reference>
<dbReference type="PANTHER" id="PTHR10196:SF57">
    <property type="entry name" value="XYLULOSE KINASE"/>
    <property type="match status" value="1"/>
</dbReference>
<dbReference type="Gene3D" id="3.30.420.40">
    <property type="match status" value="2"/>
</dbReference>
<dbReference type="InterPro" id="IPR043129">
    <property type="entry name" value="ATPase_NBD"/>
</dbReference>
<gene>
    <name evidence="7" type="ORF">RI129_001932</name>
</gene>
<keyword evidence="4" id="KW-0547">Nucleotide-binding</keyword>